<proteinExistence type="predicted"/>
<gene>
    <name evidence="1" type="ORF">H7F21_03990</name>
</gene>
<evidence type="ECO:0000313" key="2">
    <source>
        <dbReference type="Proteomes" id="UP000533900"/>
    </source>
</evidence>
<dbReference type="Gene3D" id="2.30.130.30">
    <property type="entry name" value="Hypothetical protein"/>
    <property type="match status" value="1"/>
</dbReference>
<sequence>MKVILSIKPEFAFKIFEGTKKFEFRRVLFKNKEIKNVVVYASAPVSKVIGEFEIDTIFQQDLNTLWSKTSEFSGITQDYYTDYFEGKDEGFAIKVKNPKMYDSHLCIKESFGLNPPQSFAYIR</sequence>
<evidence type="ECO:0008006" key="3">
    <source>
        <dbReference type="Google" id="ProtNLM"/>
    </source>
</evidence>
<evidence type="ECO:0000313" key="1">
    <source>
        <dbReference type="EMBL" id="MBC2844242.1"/>
    </source>
</evidence>
<dbReference type="RefSeq" id="WP_185787926.1">
    <property type="nucleotide sequence ID" value="NZ_JACLCP010000001.1"/>
</dbReference>
<dbReference type="InterPro" id="IPR015947">
    <property type="entry name" value="PUA-like_sf"/>
</dbReference>
<name>A0A842ILY2_9FLAO</name>
<organism evidence="1 2">
    <name type="scientific">Winogradskyella flava</name>
    <dbReference type="NCBI Taxonomy" id="1884876"/>
    <lineage>
        <taxon>Bacteria</taxon>
        <taxon>Pseudomonadati</taxon>
        <taxon>Bacteroidota</taxon>
        <taxon>Flavobacteriia</taxon>
        <taxon>Flavobacteriales</taxon>
        <taxon>Flavobacteriaceae</taxon>
        <taxon>Winogradskyella</taxon>
    </lineage>
</organism>
<dbReference type="EMBL" id="JACLCP010000001">
    <property type="protein sequence ID" value="MBC2844242.1"/>
    <property type="molecule type" value="Genomic_DNA"/>
</dbReference>
<accession>A0A842ILY2</accession>
<dbReference type="Proteomes" id="UP000533900">
    <property type="component" value="Unassembled WGS sequence"/>
</dbReference>
<dbReference type="AlphaFoldDB" id="A0A842ILY2"/>
<reference evidence="1" key="1">
    <citation type="submission" date="2020-08" db="EMBL/GenBank/DDBJ databases">
        <title>Winogradskyella ouciana sp. nov., isolated from the hadal seawater of the Mariana Trench.</title>
        <authorList>
            <person name="He X."/>
        </authorList>
    </citation>
    <scope>NUCLEOTIDE SEQUENCE [LARGE SCALE GENOMIC DNA]</scope>
    <source>
        <strain evidence="1">KCTC 52348</strain>
    </source>
</reference>
<dbReference type="SUPFAM" id="SSF88697">
    <property type="entry name" value="PUA domain-like"/>
    <property type="match status" value="1"/>
</dbReference>
<protein>
    <recommendedName>
        <fullName evidence="3">ASCH domain-containing protein</fullName>
    </recommendedName>
</protein>
<comment type="caution">
    <text evidence="1">The sequence shown here is derived from an EMBL/GenBank/DDBJ whole genome shotgun (WGS) entry which is preliminary data.</text>
</comment>
<keyword evidence="2" id="KW-1185">Reference proteome</keyword>